<gene>
    <name evidence="7" type="ORF">Rt10032_c01g0532</name>
</gene>
<dbReference type="InterPro" id="IPR000572">
    <property type="entry name" value="OxRdtase_Mopterin-bd_dom"/>
</dbReference>
<dbReference type="GO" id="GO:0043546">
    <property type="term" value="F:molybdopterin cofactor binding"/>
    <property type="evidence" value="ECO:0007669"/>
    <property type="project" value="InterPro"/>
</dbReference>
<dbReference type="SUPFAM" id="SSF56524">
    <property type="entry name" value="Oxidoreductase molybdopterin-binding domain"/>
    <property type="match status" value="1"/>
</dbReference>
<dbReference type="InterPro" id="IPR036374">
    <property type="entry name" value="OxRdtase_Mopterin-bd_sf"/>
</dbReference>
<proteinExistence type="predicted"/>
<dbReference type="EMBL" id="BJWK01000001">
    <property type="protein sequence ID" value="GEM06515.1"/>
    <property type="molecule type" value="Genomic_DNA"/>
</dbReference>
<evidence type="ECO:0000259" key="6">
    <source>
        <dbReference type="Pfam" id="PF00174"/>
    </source>
</evidence>
<feature type="domain" description="Oxidoreductase molybdopterin-binding" evidence="6">
    <location>
        <begin position="45"/>
        <end position="224"/>
    </location>
</feature>
<keyword evidence="4" id="KW-0560">Oxidoreductase</keyword>
<evidence type="ECO:0000313" key="7">
    <source>
        <dbReference type="EMBL" id="GEM06515.1"/>
    </source>
</evidence>
<organism evidence="7 8">
    <name type="scientific">Rhodotorula toruloides</name>
    <name type="common">Yeast</name>
    <name type="synonym">Rhodosporidium toruloides</name>
    <dbReference type="NCBI Taxonomy" id="5286"/>
    <lineage>
        <taxon>Eukaryota</taxon>
        <taxon>Fungi</taxon>
        <taxon>Dikarya</taxon>
        <taxon>Basidiomycota</taxon>
        <taxon>Pucciniomycotina</taxon>
        <taxon>Microbotryomycetes</taxon>
        <taxon>Sporidiobolales</taxon>
        <taxon>Sporidiobolaceae</taxon>
        <taxon>Rhodotorula</taxon>
    </lineage>
</organism>
<dbReference type="PANTHER" id="PTHR19372">
    <property type="entry name" value="SULFITE REDUCTASE"/>
    <property type="match status" value="1"/>
</dbReference>
<evidence type="ECO:0000256" key="3">
    <source>
        <dbReference type="ARBA" id="ARBA00022723"/>
    </source>
</evidence>
<protein>
    <recommendedName>
        <fullName evidence="6">Oxidoreductase molybdopterin-binding domain-containing protein</fullName>
    </recommendedName>
</protein>
<evidence type="ECO:0000256" key="5">
    <source>
        <dbReference type="ARBA" id="ARBA00023004"/>
    </source>
</evidence>
<dbReference type="OrthoDB" id="10051395at2759"/>
<keyword evidence="3" id="KW-0479">Metal-binding</keyword>
<dbReference type="AlphaFoldDB" id="A0A511K932"/>
<dbReference type="PROSITE" id="PS00559">
    <property type="entry name" value="MOLYBDOPTERIN_EUK"/>
    <property type="match status" value="1"/>
</dbReference>
<dbReference type="PRINTS" id="PR00407">
    <property type="entry name" value="EUMOPTERIN"/>
</dbReference>
<comment type="caution">
    <text evidence="7">The sequence shown here is derived from an EMBL/GenBank/DDBJ whole genome shotgun (WGS) entry which is preliminary data.</text>
</comment>
<dbReference type="InterPro" id="IPR022407">
    <property type="entry name" value="OxRdtase_Mopterin_BS"/>
</dbReference>
<name>A0A511K932_RHOTO</name>
<sequence length="437" mass="47107">MAQPGHRVLSEHPLNSEPPLASLVSSFLTPTSSTYSRNHGEIRSLPDDYTLGISSEVEGVSNTVSSVSLADLKALPKHDVVTVLACAGNRRIEMDEMKEVEGLKWGGSAIANCHFAGTLLRDLISKAGITLDDLRARGLAEKLHIHFESDQECEDDKIYAASLPLEMALDPERPTLLAYEMNHAALTKPHGAPLRLVVPAIIGARSVKWLERVIIRDHECENFYQKHDYKVLPPQATPETKADFLKQTPALMEFPLNSEICEPEEAVVVDVSLPNPAVTVKGYAIGARGVPIASVHVALVPLPQIDSTDASTAPTSVPEIASSEICKIRLAASNLPPAAWTSATLDIGPASPTPSSSSAHHAKRWAWTLFSATLPVPDSLLKLAELGVGASGAQVAAVSYAVDVEGKKQELQTEWNLRGVAEASWSVRRFKVRKVVS</sequence>
<dbReference type="Pfam" id="PF00174">
    <property type="entry name" value="Oxidored_molyb"/>
    <property type="match status" value="1"/>
</dbReference>
<keyword evidence="5" id="KW-0408">Iron</keyword>
<dbReference type="GO" id="GO:0006790">
    <property type="term" value="P:sulfur compound metabolic process"/>
    <property type="evidence" value="ECO:0007669"/>
    <property type="project" value="TreeGrafter"/>
</dbReference>
<dbReference type="Proteomes" id="UP000321518">
    <property type="component" value="Unassembled WGS sequence"/>
</dbReference>
<evidence type="ECO:0000256" key="1">
    <source>
        <dbReference type="ARBA" id="ARBA00001924"/>
    </source>
</evidence>
<keyword evidence="2" id="KW-0500">Molybdenum</keyword>
<dbReference type="PANTHER" id="PTHR19372:SF7">
    <property type="entry name" value="SULFITE OXIDASE, MITOCHONDRIAL"/>
    <property type="match status" value="1"/>
</dbReference>
<dbReference type="Gene3D" id="2.60.40.650">
    <property type="match status" value="1"/>
</dbReference>
<dbReference type="GO" id="GO:0046872">
    <property type="term" value="F:metal ion binding"/>
    <property type="evidence" value="ECO:0007669"/>
    <property type="project" value="UniProtKB-KW"/>
</dbReference>
<dbReference type="InterPro" id="IPR008335">
    <property type="entry name" value="Mopterin_OxRdtase_euk"/>
</dbReference>
<evidence type="ECO:0000256" key="2">
    <source>
        <dbReference type="ARBA" id="ARBA00022505"/>
    </source>
</evidence>
<accession>A0A511K932</accession>
<reference evidence="7 8" key="1">
    <citation type="submission" date="2019-07" db="EMBL/GenBank/DDBJ databases">
        <title>Rhodotorula toruloides NBRC10032 genome sequencing.</title>
        <authorList>
            <person name="Shida Y."/>
            <person name="Takaku H."/>
            <person name="Ogasawara W."/>
            <person name="Mori K."/>
        </authorList>
    </citation>
    <scope>NUCLEOTIDE SEQUENCE [LARGE SCALE GENOMIC DNA]</scope>
    <source>
        <strain evidence="7 8">NBRC10032</strain>
    </source>
</reference>
<dbReference type="GO" id="GO:0020037">
    <property type="term" value="F:heme binding"/>
    <property type="evidence" value="ECO:0007669"/>
    <property type="project" value="TreeGrafter"/>
</dbReference>
<dbReference type="Gene3D" id="3.90.420.10">
    <property type="entry name" value="Oxidoreductase, molybdopterin-binding domain"/>
    <property type="match status" value="1"/>
</dbReference>
<evidence type="ECO:0000313" key="8">
    <source>
        <dbReference type="Proteomes" id="UP000321518"/>
    </source>
</evidence>
<evidence type="ECO:0000256" key="4">
    <source>
        <dbReference type="ARBA" id="ARBA00023002"/>
    </source>
</evidence>
<dbReference type="GO" id="GO:0005739">
    <property type="term" value="C:mitochondrion"/>
    <property type="evidence" value="ECO:0007669"/>
    <property type="project" value="TreeGrafter"/>
</dbReference>
<comment type="cofactor">
    <cofactor evidence="1">
        <name>Mo-molybdopterin</name>
        <dbReference type="ChEBI" id="CHEBI:71302"/>
    </cofactor>
</comment>
<dbReference type="GO" id="GO:0008482">
    <property type="term" value="F:sulfite oxidase activity"/>
    <property type="evidence" value="ECO:0007669"/>
    <property type="project" value="TreeGrafter"/>
</dbReference>